<reference evidence="3 4" key="1">
    <citation type="submission" date="2015-11" db="EMBL/GenBank/DDBJ databases">
        <authorList>
            <person name="Lin W."/>
        </authorList>
    </citation>
    <scope>NUCLEOTIDE SEQUENCE [LARGE SCALE GENOMIC DNA]</scope>
    <source>
        <strain evidence="3 4">HCH-1</strain>
    </source>
</reference>
<evidence type="ECO:0000313" key="3">
    <source>
        <dbReference type="EMBL" id="KWT90522.1"/>
    </source>
</evidence>
<dbReference type="PANTHER" id="PTHR35601">
    <property type="entry name" value="TOXIN RELE"/>
    <property type="match status" value="1"/>
</dbReference>
<dbReference type="Proteomes" id="UP000060487">
    <property type="component" value="Unassembled WGS sequence"/>
</dbReference>
<comment type="caution">
    <text evidence="3">The sequence shown here is derived from an EMBL/GenBank/DDBJ whole genome shotgun (WGS) entry which is preliminary data.</text>
</comment>
<dbReference type="EMBL" id="LNQR01000035">
    <property type="protein sequence ID" value="KWT90522.1"/>
    <property type="molecule type" value="Genomic_DNA"/>
</dbReference>
<dbReference type="RefSeq" id="WP_085051759.1">
    <property type="nucleotide sequence ID" value="NZ_LNQR01000035.1"/>
</dbReference>
<evidence type="ECO:0000256" key="1">
    <source>
        <dbReference type="ARBA" id="ARBA00006226"/>
    </source>
</evidence>
<dbReference type="InterPro" id="IPR035093">
    <property type="entry name" value="RelE/ParE_toxin_dom_sf"/>
</dbReference>
<gene>
    <name evidence="3" type="ORF">ASN18_1115</name>
</gene>
<protein>
    <submittedName>
        <fullName evidence="3">Uncharacterized protein</fullName>
    </submittedName>
</protein>
<comment type="similarity">
    <text evidence="1">Belongs to the RelE toxin family.</text>
</comment>
<organism evidence="3 4">
    <name type="scientific">Candidatus Magnetominusculus xianensis</name>
    <dbReference type="NCBI Taxonomy" id="1748249"/>
    <lineage>
        <taxon>Bacteria</taxon>
        <taxon>Pseudomonadati</taxon>
        <taxon>Nitrospirota</taxon>
        <taxon>Nitrospiria</taxon>
        <taxon>Nitrospirales</taxon>
        <taxon>Nitrospiraceae</taxon>
        <taxon>Candidatus Magnetominusculus</taxon>
    </lineage>
</organism>
<accession>A0ABR5SI27</accession>
<proteinExistence type="inferred from homology"/>
<dbReference type="InterPro" id="IPR007712">
    <property type="entry name" value="RelE/ParE_toxin"/>
</dbReference>
<dbReference type="PANTHER" id="PTHR35601:SF1">
    <property type="entry name" value="TOXIN RELE"/>
    <property type="match status" value="1"/>
</dbReference>
<dbReference type="Pfam" id="PF05016">
    <property type="entry name" value="ParE_toxin"/>
    <property type="match status" value="1"/>
</dbReference>
<keyword evidence="2" id="KW-1277">Toxin-antitoxin system</keyword>
<sequence>MVFNVLWDEGTAEELEAIGRVNAEAVISKVENYLSQNPIKFGVPLRGAFEGLFRYRIGKCRVIYELDTKACKITVLRVGFRKDIYNG</sequence>
<keyword evidence="4" id="KW-1185">Reference proteome</keyword>
<dbReference type="SUPFAM" id="SSF143011">
    <property type="entry name" value="RelE-like"/>
    <property type="match status" value="1"/>
</dbReference>
<evidence type="ECO:0000256" key="2">
    <source>
        <dbReference type="ARBA" id="ARBA00022649"/>
    </source>
</evidence>
<name>A0ABR5SI27_9BACT</name>
<evidence type="ECO:0000313" key="4">
    <source>
        <dbReference type="Proteomes" id="UP000060487"/>
    </source>
</evidence>
<dbReference type="Gene3D" id="3.30.2310.20">
    <property type="entry name" value="RelE-like"/>
    <property type="match status" value="1"/>
</dbReference>